<evidence type="ECO:0000256" key="2">
    <source>
        <dbReference type="SAM" id="SignalP"/>
    </source>
</evidence>
<feature type="chain" id="PRO_5031439956" evidence="2">
    <location>
        <begin position="37"/>
        <end position="113"/>
    </location>
</feature>
<proteinExistence type="predicted"/>
<gene>
    <name evidence="3" type="ORF">HGB38_18415</name>
</gene>
<name>A0A7X6L5L9_9NOCA</name>
<evidence type="ECO:0000256" key="1">
    <source>
        <dbReference type="SAM" id="MobiDB-lite"/>
    </source>
</evidence>
<reference evidence="3 4" key="1">
    <citation type="submission" date="2020-04" db="EMBL/GenBank/DDBJ databases">
        <title>MicrobeNet Type strains.</title>
        <authorList>
            <person name="Nicholson A.C."/>
        </authorList>
    </citation>
    <scope>NUCLEOTIDE SEQUENCE [LARGE SCALE GENOMIC DNA]</scope>
    <source>
        <strain evidence="3 4">DSM 44956</strain>
    </source>
</reference>
<feature type="compositionally biased region" description="Polar residues" evidence="1">
    <location>
        <begin position="100"/>
        <end position="113"/>
    </location>
</feature>
<sequence length="113" mass="11669">MSLSKTATPLRRLARVAVAGALIAVPLAALASTASAETPAAPGVVQLVDAPQQVADHDDWSRQSAHDERRDDPGRGQNDGPGRGPDNGPGRGPNDGQRQDGPQQQFMPPTGSS</sequence>
<keyword evidence="2" id="KW-0732">Signal</keyword>
<feature type="compositionally biased region" description="Gly residues" evidence="1">
    <location>
        <begin position="77"/>
        <end position="93"/>
    </location>
</feature>
<evidence type="ECO:0000313" key="4">
    <source>
        <dbReference type="Proteomes" id="UP000540698"/>
    </source>
</evidence>
<evidence type="ECO:0000313" key="3">
    <source>
        <dbReference type="EMBL" id="NKY28182.1"/>
    </source>
</evidence>
<dbReference type="Proteomes" id="UP000540698">
    <property type="component" value="Unassembled WGS sequence"/>
</dbReference>
<feature type="region of interest" description="Disordered" evidence="1">
    <location>
        <begin position="34"/>
        <end position="113"/>
    </location>
</feature>
<feature type="signal peptide" evidence="2">
    <location>
        <begin position="1"/>
        <end position="36"/>
    </location>
</feature>
<feature type="compositionally biased region" description="Basic and acidic residues" evidence="1">
    <location>
        <begin position="55"/>
        <end position="74"/>
    </location>
</feature>
<protein>
    <submittedName>
        <fullName evidence="3">Uncharacterized protein</fullName>
    </submittedName>
</protein>
<dbReference type="EMBL" id="JAAXOS010000008">
    <property type="protein sequence ID" value="NKY28182.1"/>
    <property type="molecule type" value="Genomic_DNA"/>
</dbReference>
<accession>A0A7X6L5L9</accession>
<dbReference type="AlphaFoldDB" id="A0A7X6L5L9"/>
<dbReference type="RefSeq" id="WP_062967015.1">
    <property type="nucleotide sequence ID" value="NZ_JAAXOS010000008.1"/>
</dbReference>
<organism evidence="3 4">
    <name type="scientific">Nocardia gamkensis</name>
    <dbReference type="NCBI Taxonomy" id="352869"/>
    <lineage>
        <taxon>Bacteria</taxon>
        <taxon>Bacillati</taxon>
        <taxon>Actinomycetota</taxon>
        <taxon>Actinomycetes</taxon>
        <taxon>Mycobacteriales</taxon>
        <taxon>Nocardiaceae</taxon>
        <taxon>Nocardia</taxon>
    </lineage>
</organism>
<comment type="caution">
    <text evidence="3">The sequence shown here is derived from an EMBL/GenBank/DDBJ whole genome shotgun (WGS) entry which is preliminary data.</text>
</comment>
<keyword evidence="4" id="KW-1185">Reference proteome</keyword>